<proteinExistence type="inferred from homology"/>
<feature type="binding site" evidence="8">
    <location>
        <position position="77"/>
    </location>
    <ligand>
        <name>S-adenosyl-L-methionine</name>
        <dbReference type="ChEBI" id="CHEBI:59789"/>
    </ligand>
</feature>
<evidence type="ECO:0000259" key="9">
    <source>
        <dbReference type="Pfam" id="PF04055"/>
    </source>
</evidence>
<comment type="catalytic activity">
    <reaction evidence="8">
        <text>6-carboxy-5,6,7,8-tetrahydropterin + H(+) = 7-carboxy-7-carbaguanine + NH4(+)</text>
        <dbReference type="Rhea" id="RHEA:27974"/>
        <dbReference type="ChEBI" id="CHEBI:15378"/>
        <dbReference type="ChEBI" id="CHEBI:28938"/>
        <dbReference type="ChEBI" id="CHEBI:61032"/>
        <dbReference type="ChEBI" id="CHEBI:61036"/>
        <dbReference type="EC" id="4.3.99.3"/>
    </reaction>
</comment>
<keyword evidence="1 8" id="KW-0004">4Fe-4S</keyword>
<comment type="similarity">
    <text evidence="8">Belongs to the radical SAM superfamily. 7-carboxy-7-deazaguanine synthase family.</text>
</comment>
<feature type="binding site" evidence="8">
    <location>
        <position position="75"/>
    </location>
    <ligand>
        <name>substrate</name>
    </ligand>
</feature>
<dbReference type="SUPFAM" id="SSF102114">
    <property type="entry name" value="Radical SAM enzymes"/>
    <property type="match status" value="1"/>
</dbReference>
<dbReference type="GO" id="GO:1904047">
    <property type="term" value="F:S-adenosyl-L-methionine binding"/>
    <property type="evidence" value="ECO:0007669"/>
    <property type="project" value="UniProtKB-UniRule"/>
</dbReference>
<dbReference type="InterPro" id="IPR013785">
    <property type="entry name" value="Aldolase_TIM"/>
</dbReference>
<dbReference type="PANTHER" id="PTHR42836">
    <property type="entry name" value="7-CARBOXY-7-DEAZAGUANINE SYNTHASE"/>
    <property type="match status" value="1"/>
</dbReference>
<feature type="binding site" evidence="8">
    <location>
        <begin position="36"/>
        <end position="38"/>
    </location>
    <ligand>
        <name>S-adenosyl-L-methionine</name>
        <dbReference type="ChEBI" id="CHEBI:59789"/>
    </ligand>
</feature>
<dbReference type="InParanoid" id="A0A317ZL06"/>
<dbReference type="AlphaFoldDB" id="A0A317ZL06"/>
<dbReference type="FunCoup" id="A0A317ZL06">
    <property type="interactions" value="95"/>
</dbReference>
<comment type="pathway">
    <text evidence="8">Purine metabolism; 7-cyano-7-deazaguanine biosynthesis.</text>
</comment>
<organism evidence="10 11">
    <name type="scientific">Coraliomargarita sinensis</name>
    <dbReference type="NCBI Taxonomy" id="2174842"/>
    <lineage>
        <taxon>Bacteria</taxon>
        <taxon>Pseudomonadati</taxon>
        <taxon>Verrucomicrobiota</taxon>
        <taxon>Opitutia</taxon>
        <taxon>Puniceicoccales</taxon>
        <taxon>Coraliomargaritaceae</taxon>
        <taxon>Coraliomargarita</taxon>
    </lineage>
</organism>
<dbReference type="InterPro" id="IPR007197">
    <property type="entry name" value="rSAM"/>
</dbReference>
<comment type="cofactor">
    <cofactor evidence="8">
        <name>S-adenosyl-L-methionine</name>
        <dbReference type="ChEBI" id="CHEBI:59789"/>
    </cofactor>
    <text evidence="8">Binds 1 S-adenosyl-L-methionine per subunit.</text>
</comment>
<dbReference type="InterPro" id="IPR058240">
    <property type="entry name" value="rSAM_sf"/>
</dbReference>
<evidence type="ECO:0000256" key="1">
    <source>
        <dbReference type="ARBA" id="ARBA00022485"/>
    </source>
</evidence>
<accession>A0A317ZL06</accession>
<dbReference type="GO" id="GO:0008616">
    <property type="term" value="P:tRNA queuosine(34) biosynthetic process"/>
    <property type="evidence" value="ECO:0007669"/>
    <property type="project" value="UniProtKB-UniRule"/>
</dbReference>
<keyword evidence="4 8" id="KW-0460">Magnesium</keyword>
<gene>
    <name evidence="8" type="primary">queE</name>
    <name evidence="10" type="ORF">DDZ13_02240</name>
</gene>
<evidence type="ECO:0000313" key="10">
    <source>
        <dbReference type="EMBL" id="PXA05712.1"/>
    </source>
</evidence>
<feature type="binding site" evidence="8">
    <location>
        <position position="34"/>
    </location>
    <ligand>
        <name>[4Fe-4S] cluster</name>
        <dbReference type="ChEBI" id="CHEBI:49883"/>
        <note>4Fe-4S-S-AdoMet</note>
    </ligand>
</feature>
<dbReference type="EC" id="4.3.99.3" evidence="8"/>
<feature type="binding site" evidence="8">
    <location>
        <position position="26"/>
    </location>
    <ligand>
        <name>substrate</name>
    </ligand>
</feature>
<dbReference type="HAMAP" id="MF_00917">
    <property type="entry name" value="QueE"/>
    <property type="match status" value="1"/>
</dbReference>
<dbReference type="GO" id="GO:0051539">
    <property type="term" value="F:4 iron, 4 sulfur cluster binding"/>
    <property type="evidence" value="ECO:0007669"/>
    <property type="project" value="UniProtKB-UniRule"/>
</dbReference>
<dbReference type="EMBL" id="QHJQ01000001">
    <property type="protein sequence ID" value="PXA05712.1"/>
    <property type="molecule type" value="Genomic_DNA"/>
</dbReference>
<dbReference type="UniPathway" id="UPA00391"/>
<evidence type="ECO:0000256" key="2">
    <source>
        <dbReference type="ARBA" id="ARBA00022691"/>
    </source>
</evidence>
<name>A0A317ZL06_9BACT</name>
<feature type="binding site" evidence="8">
    <location>
        <begin position="11"/>
        <end position="13"/>
    </location>
    <ligand>
        <name>substrate</name>
    </ligand>
</feature>
<protein>
    <recommendedName>
        <fullName evidence="8">7-carboxy-7-deazaguanine synthase</fullName>
        <shortName evidence="8">CDG synthase</shortName>
        <ecNumber evidence="8">4.3.99.3</ecNumber>
    </recommendedName>
    <alternativeName>
        <fullName evidence="8">Queuosine biosynthesis protein QueE</fullName>
    </alternativeName>
</protein>
<dbReference type="Gene3D" id="3.20.20.70">
    <property type="entry name" value="Aldolase class I"/>
    <property type="match status" value="1"/>
</dbReference>
<keyword evidence="3 8" id="KW-0479">Metal-binding</keyword>
<evidence type="ECO:0000256" key="6">
    <source>
        <dbReference type="ARBA" id="ARBA00023014"/>
    </source>
</evidence>
<dbReference type="Pfam" id="PF04055">
    <property type="entry name" value="Radical_SAM"/>
    <property type="match status" value="1"/>
</dbReference>
<dbReference type="GO" id="GO:0016840">
    <property type="term" value="F:carbon-nitrogen lyase activity"/>
    <property type="evidence" value="ECO:0007669"/>
    <property type="project" value="UniProtKB-UniRule"/>
</dbReference>
<dbReference type="OrthoDB" id="9792276at2"/>
<evidence type="ECO:0000256" key="3">
    <source>
        <dbReference type="ARBA" id="ARBA00022723"/>
    </source>
</evidence>
<keyword evidence="6 8" id="KW-0411">Iron-sulfur</keyword>
<feature type="binding site" evidence="8">
    <location>
        <begin position="118"/>
        <end position="120"/>
    </location>
    <ligand>
        <name>S-adenosyl-L-methionine</name>
        <dbReference type="ChEBI" id="CHEBI:59789"/>
    </ligand>
</feature>
<dbReference type="InterPro" id="IPR024924">
    <property type="entry name" value="7-CO-7-deazaguanine_synth-like"/>
</dbReference>
<comment type="cofactor">
    <cofactor evidence="8">
        <name>Mg(2+)</name>
        <dbReference type="ChEBI" id="CHEBI:18420"/>
    </cofactor>
</comment>
<feature type="binding site" evidence="8">
    <location>
        <position position="30"/>
    </location>
    <ligand>
        <name>[4Fe-4S] cluster</name>
        <dbReference type="ChEBI" id="CHEBI:49883"/>
        <note>4Fe-4S-S-AdoMet</note>
    </ligand>
</feature>
<keyword evidence="11" id="KW-1185">Reference proteome</keyword>
<dbReference type="RefSeq" id="WP_110129788.1">
    <property type="nucleotide sequence ID" value="NZ_QHJQ01000001.1"/>
</dbReference>
<comment type="caution">
    <text evidence="10">The sequence shown here is derived from an EMBL/GenBank/DDBJ whole genome shotgun (WGS) entry which is preliminary data.</text>
</comment>
<dbReference type="SFLD" id="SFLDS00029">
    <property type="entry name" value="Radical_SAM"/>
    <property type="match status" value="1"/>
</dbReference>
<evidence type="ECO:0000256" key="8">
    <source>
        <dbReference type="HAMAP-Rule" id="MF_00917"/>
    </source>
</evidence>
<dbReference type="PANTHER" id="PTHR42836:SF1">
    <property type="entry name" value="7-CARBOXY-7-DEAZAGUANINE SYNTHASE"/>
    <property type="match status" value="1"/>
</dbReference>
<evidence type="ECO:0000256" key="7">
    <source>
        <dbReference type="ARBA" id="ARBA00023239"/>
    </source>
</evidence>
<dbReference type="PIRSF" id="PIRSF000370">
    <property type="entry name" value="QueE"/>
    <property type="match status" value="1"/>
</dbReference>
<comment type="subunit">
    <text evidence="8">Homodimer.</text>
</comment>
<keyword evidence="8" id="KW-0671">Queuosine biosynthesis</keyword>
<dbReference type="GO" id="GO:0000287">
    <property type="term" value="F:magnesium ion binding"/>
    <property type="evidence" value="ECO:0007669"/>
    <property type="project" value="UniProtKB-UniRule"/>
</dbReference>
<sequence length="222" mass="24664">MLPVHEQFYSFQGEGTHAGRAAYFIRTFGCPVHCPWCDSAGTWHPDYIPDRINRIAEEELAAAAAASKAEFVIVTGGEPSIHNLQPLVAALHQAGLKAHLETSGAFPIQGEFDWVTLSPKRWKLPLSENLSKADEFKIIVDSPGVIEEYTQPLNAKERPVWLHPEWSQRENGEVLNAITDWVKAHGAPYRAGWQMHKPYKADFLDPNSAQVAPLGGDPNKGY</sequence>
<keyword evidence="7 8" id="KW-0456">Lyase</keyword>
<feature type="binding site" evidence="8">
    <location>
        <position position="39"/>
    </location>
    <ligand>
        <name>Mg(2+)</name>
        <dbReference type="ChEBI" id="CHEBI:18420"/>
    </ligand>
</feature>
<feature type="domain" description="Radical SAM core" evidence="9">
    <location>
        <begin position="25"/>
        <end position="105"/>
    </location>
</feature>
<reference evidence="10 11" key="1">
    <citation type="submission" date="2018-05" db="EMBL/GenBank/DDBJ databases">
        <title>Coraliomargarita sinensis sp. nov., isolated from a marine solar saltern.</title>
        <authorList>
            <person name="Zhou L.Y."/>
        </authorList>
    </citation>
    <scope>NUCLEOTIDE SEQUENCE [LARGE SCALE GENOMIC DNA]</scope>
    <source>
        <strain evidence="10 11">WN38</strain>
    </source>
</reference>
<feature type="binding site" evidence="8">
    <location>
        <position position="37"/>
    </location>
    <ligand>
        <name>[4Fe-4S] cluster</name>
        <dbReference type="ChEBI" id="CHEBI:49883"/>
        <note>4Fe-4S-S-AdoMet</note>
    </ligand>
</feature>
<comment type="function">
    <text evidence="8">Catalyzes the complex heterocyclic radical-mediated conversion of 6-carboxy-5,6,7,8-tetrahydropterin (CPH4) to 7-carboxy-7-deazaguanine (CDG), a step common to the biosynthetic pathways of all 7-deazapurine-containing compounds.</text>
</comment>
<evidence type="ECO:0000256" key="5">
    <source>
        <dbReference type="ARBA" id="ARBA00023004"/>
    </source>
</evidence>
<dbReference type="Proteomes" id="UP000247099">
    <property type="component" value="Unassembled WGS sequence"/>
</dbReference>
<keyword evidence="5 8" id="KW-0408">Iron</keyword>
<comment type="caution">
    <text evidence="8">Lacks conserved residue(s) required for the propagation of feature annotation.</text>
</comment>
<comment type="cofactor">
    <cofactor evidence="8">
        <name>[4Fe-4S] cluster</name>
        <dbReference type="ChEBI" id="CHEBI:49883"/>
    </cofactor>
    <text evidence="8">Binds 1 [4Fe-4S] cluster. The cluster is coordinated with 3 cysteines and an exchangeable S-adenosyl-L-methionine.</text>
</comment>
<evidence type="ECO:0000256" key="4">
    <source>
        <dbReference type="ARBA" id="ARBA00022842"/>
    </source>
</evidence>
<evidence type="ECO:0000313" key="11">
    <source>
        <dbReference type="Proteomes" id="UP000247099"/>
    </source>
</evidence>
<keyword evidence="2 8" id="KW-0949">S-adenosyl-L-methionine</keyword>